<dbReference type="GO" id="GO:0016342">
    <property type="term" value="C:catenin complex"/>
    <property type="evidence" value="ECO:0007669"/>
    <property type="project" value="TreeGrafter"/>
</dbReference>
<dbReference type="EMBL" id="REGN01013304">
    <property type="protein sequence ID" value="RMZ94094.1"/>
    <property type="molecule type" value="Genomic_DNA"/>
</dbReference>
<dbReference type="GO" id="GO:0016477">
    <property type="term" value="P:cell migration"/>
    <property type="evidence" value="ECO:0007669"/>
    <property type="project" value="TreeGrafter"/>
</dbReference>
<dbReference type="OrthoDB" id="6376697at2759"/>
<evidence type="ECO:0000313" key="5">
    <source>
        <dbReference type="Proteomes" id="UP000276133"/>
    </source>
</evidence>
<evidence type="ECO:0000256" key="2">
    <source>
        <dbReference type="ARBA" id="ARBA00008376"/>
    </source>
</evidence>
<dbReference type="GO" id="GO:0008013">
    <property type="term" value="F:beta-catenin binding"/>
    <property type="evidence" value="ECO:0007669"/>
    <property type="project" value="TreeGrafter"/>
</dbReference>
<dbReference type="GO" id="GO:0098609">
    <property type="term" value="P:cell-cell adhesion"/>
    <property type="evidence" value="ECO:0007669"/>
    <property type="project" value="TreeGrafter"/>
</dbReference>
<sequence length="233" mass="26893">NYESCDFTKRIDQSVRFVRNTILVNFASSAEFSTQAMWAKPIRDLNENEFMDSSRLLVDSIRDLRNTLLQIPQDESDNLLDETGVEQHQIDDQVQAEPNVEITEEINEKLNSFDQERTNFDREVLKWDDNSNDIIVLSKQMCVLMIDMTNFTRGKGPIKSIAGIIQAAKKISEIGTKLEKLCRNLHDECPESQSKKELNRYLNLIPLFCNQLNIGSKVKENIIDIKNTFLFSL</sequence>
<dbReference type="InterPro" id="IPR036723">
    <property type="entry name" value="Alpha-catenin/vinculin-like_sf"/>
</dbReference>
<proteinExistence type="inferred from homology"/>
<dbReference type="GO" id="GO:0005737">
    <property type="term" value="C:cytoplasm"/>
    <property type="evidence" value="ECO:0007669"/>
    <property type="project" value="UniProtKB-SubCell"/>
</dbReference>
<comment type="similarity">
    <text evidence="2">Belongs to the vinculin/alpha-catenin family.</text>
</comment>
<evidence type="ECO:0000256" key="3">
    <source>
        <dbReference type="ARBA" id="ARBA00022490"/>
    </source>
</evidence>
<dbReference type="SUPFAM" id="SSF47220">
    <property type="entry name" value="alpha-catenin/vinculin-like"/>
    <property type="match status" value="2"/>
</dbReference>
<dbReference type="PANTHER" id="PTHR18914:SF9">
    <property type="entry name" value="CATENIN ALPHA"/>
    <property type="match status" value="1"/>
</dbReference>
<protein>
    <submittedName>
        <fullName evidence="4">Catenin alpha</fullName>
    </submittedName>
</protein>
<dbReference type="AlphaFoldDB" id="A0A3M7P5X3"/>
<name>A0A3M7P5X3_BRAPC</name>
<dbReference type="GO" id="GO:0005912">
    <property type="term" value="C:adherens junction"/>
    <property type="evidence" value="ECO:0007669"/>
    <property type="project" value="TreeGrafter"/>
</dbReference>
<feature type="non-terminal residue" evidence="4">
    <location>
        <position position="1"/>
    </location>
</feature>
<dbReference type="PRINTS" id="PR00806">
    <property type="entry name" value="VINCULIN"/>
</dbReference>
<dbReference type="GO" id="GO:0051015">
    <property type="term" value="F:actin filament binding"/>
    <property type="evidence" value="ECO:0007669"/>
    <property type="project" value="InterPro"/>
</dbReference>
<dbReference type="STRING" id="10195.A0A3M7P5X3"/>
<keyword evidence="3" id="KW-0963">Cytoplasm</keyword>
<accession>A0A3M7P5X3</accession>
<gene>
    <name evidence="4" type="ORF">BpHYR1_006464</name>
</gene>
<dbReference type="Proteomes" id="UP000276133">
    <property type="component" value="Unassembled WGS sequence"/>
</dbReference>
<dbReference type="Gene3D" id="1.20.120.230">
    <property type="entry name" value="Alpha-catenin/vinculin-like"/>
    <property type="match status" value="2"/>
</dbReference>
<evidence type="ECO:0000313" key="4">
    <source>
        <dbReference type="EMBL" id="RMZ94094.1"/>
    </source>
</evidence>
<dbReference type="Pfam" id="PF01044">
    <property type="entry name" value="Vinculin"/>
    <property type="match status" value="1"/>
</dbReference>
<organism evidence="4 5">
    <name type="scientific">Brachionus plicatilis</name>
    <name type="common">Marine rotifer</name>
    <name type="synonym">Brachionus muelleri</name>
    <dbReference type="NCBI Taxonomy" id="10195"/>
    <lineage>
        <taxon>Eukaryota</taxon>
        <taxon>Metazoa</taxon>
        <taxon>Spiralia</taxon>
        <taxon>Gnathifera</taxon>
        <taxon>Rotifera</taxon>
        <taxon>Eurotatoria</taxon>
        <taxon>Monogononta</taxon>
        <taxon>Pseudotrocha</taxon>
        <taxon>Ploima</taxon>
        <taxon>Brachionidae</taxon>
        <taxon>Brachionus</taxon>
    </lineage>
</organism>
<comment type="subcellular location">
    <subcellularLocation>
        <location evidence="1">Cytoplasm</location>
    </subcellularLocation>
</comment>
<evidence type="ECO:0000256" key="1">
    <source>
        <dbReference type="ARBA" id="ARBA00004496"/>
    </source>
</evidence>
<comment type="caution">
    <text evidence="4">The sequence shown here is derived from an EMBL/GenBank/DDBJ whole genome shotgun (WGS) entry which is preliminary data.</text>
</comment>
<dbReference type="PANTHER" id="PTHR18914">
    <property type="entry name" value="ALPHA CATENIN"/>
    <property type="match status" value="1"/>
</dbReference>
<dbReference type="InterPro" id="IPR006077">
    <property type="entry name" value="Vinculin/catenin"/>
</dbReference>
<keyword evidence="5" id="KW-1185">Reference proteome</keyword>
<reference evidence="4 5" key="1">
    <citation type="journal article" date="2018" name="Sci. Rep.">
        <title>Genomic signatures of local adaptation to the degree of environmental predictability in rotifers.</title>
        <authorList>
            <person name="Franch-Gras L."/>
            <person name="Hahn C."/>
            <person name="Garcia-Roger E.M."/>
            <person name="Carmona M.J."/>
            <person name="Serra M."/>
            <person name="Gomez A."/>
        </authorList>
    </citation>
    <scope>NUCLEOTIDE SEQUENCE [LARGE SCALE GENOMIC DNA]</scope>
    <source>
        <strain evidence="4">HYR1</strain>
    </source>
</reference>